<keyword evidence="3 4" id="KW-0131">Cell cycle</keyword>
<dbReference type="Proteomes" id="UP000701680">
    <property type="component" value="Unassembled WGS sequence"/>
</dbReference>
<reference evidence="9" key="2">
    <citation type="submission" date="2020-02" db="EMBL/GenBank/DDBJ databases">
        <authorList>
            <person name="Littmann E."/>
            <person name="Sorbara M."/>
        </authorList>
    </citation>
    <scope>NUCLEOTIDE SEQUENCE</scope>
    <source>
        <strain evidence="9">MSK.17.11</strain>
        <strain evidence="8">MSK.17.38</strain>
    </source>
</reference>
<keyword evidence="1 4" id="KW-0132">Cell division</keyword>
<dbReference type="Gene3D" id="3.10.28.10">
    <property type="entry name" value="Homing endonucleases"/>
    <property type="match status" value="1"/>
</dbReference>
<comment type="function">
    <text evidence="4">Involved in cell division and chromosome segregation.</text>
</comment>
<comment type="caution">
    <text evidence="9">The sequence shown here is derived from an EMBL/GenBank/DDBJ whole genome shotgun (WGS) entry which is preliminary data.</text>
</comment>
<dbReference type="HAMAP" id="MF_01420">
    <property type="entry name" value="HTH_type_WhiA"/>
    <property type="match status" value="1"/>
</dbReference>
<dbReference type="InterPro" id="IPR018478">
    <property type="entry name" value="Sporu_reg_WhiA_N_dom"/>
</dbReference>
<evidence type="ECO:0000256" key="3">
    <source>
        <dbReference type="ARBA" id="ARBA00023306"/>
    </source>
</evidence>
<evidence type="ECO:0000313" key="10">
    <source>
        <dbReference type="Proteomes" id="UP000528555"/>
    </source>
</evidence>
<accession>A0A850HLU9</accession>
<dbReference type="GO" id="GO:0003677">
    <property type="term" value="F:DNA binding"/>
    <property type="evidence" value="ECO:0007669"/>
    <property type="project" value="UniProtKB-UniRule"/>
</dbReference>
<evidence type="ECO:0000256" key="4">
    <source>
        <dbReference type="HAMAP-Rule" id="MF_01420"/>
    </source>
</evidence>
<dbReference type="SUPFAM" id="SSF55608">
    <property type="entry name" value="Homing endonucleases"/>
    <property type="match status" value="1"/>
</dbReference>
<dbReference type="OrthoDB" id="401278at2"/>
<evidence type="ECO:0000259" key="6">
    <source>
        <dbReference type="Pfam" id="PF10298"/>
    </source>
</evidence>
<dbReference type="InterPro" id="IPR023054">
    <property type="entry name" value="Sporulation_regulator_WhiA_C"/>
</dbReference>
<dbReference type="Pfam" id="PF14527">
    <property type="entry name" value="LAGLIDADG_WhiA"/>
    <property type="match status" value="1"/>
</dbReference>
<feature type="domain" description="Sporulation transcription regulator WhiA N-terminal" evidence="6">
    <location>
        <begin position="19"/>
        <end position="82"/>
    </location>
</feature>
<dbReference type="InterPro" id="IPR039518">
    <property type="entry name" value="WhiA_LAGLIDADG_dom"/>
</dbReference>
<dbReference type="RefSeq" id="WP_101695063.1">
    <property type="nucleotide sequence ID" value="NZ_JAAITX010000007.1"/>
</dbReference>
<feature type="domain" description="WhiA LAGLIDADG-like" evidence="7">
    <location>
        <begin position="110"/>
        <end position="201"/>
    </location>
</feature>
<dbReference type="Proteomes" id="UP000528555">
    <property type="component" value="Unassembled WGS sequence"/>
</dbReference>
<comment type="similarity">
    <text evidence="4">Belongs to the WhiA family.</text>
</comment>
<dbReference type="AlphaFoldDB" id="A0A850HLU9"/>
<dbReference type="InterPro" id="IPR003802">
    <property type="entry name" value="Sporulation_regulator_WhiA"/>
</dbReference>
<dbReference type="GO" id="GO:0051301">
    <property type="term" value="P:cell division"/>
    <property type="evidence" value="ECO:0007669"/>
    <property type="project" value="UniProtKB-UniRule"/>
</dbReference>
<feature type="domain" description="Sporulation regulator WhiA C-terminal" evidence="5">
    <location>
        <begin position="204"/>
        <end position="287"/>
    </location>
</feature>
<dbReference type="EMBL" id="JAAITX010000007">
    <property type="protein sequence ID" value="NVH58986.1"/>
    <property type="molecule type" value="Genomic_DNA"/>
</dbReference>
<name>A0A850HLU9_9FIRM</name>
<organism evidence="9 10">
    <name type="scientific">Dorea phocaeensis</name>
    <dbReference type="NCBI Taxonomy" id="2040291"/>
    <lineage>
        <taxon>Bacteria</taxon>
        <taxon>Bacillati</taxon>
        <taxon>Bacillota</taxon>
        <taxon>Clostridia</taxon>
        <taxon>Lachnospirales</taxon>
        <taxon>Lachnospiraceae</taxon>
        <taxon>Dorea</taxon>
    </lineage>
</organism>
<proteinExistence type="inferred from homology"/>
<dbReference type="Pfam" id="PF02650">
    <property type="entry name" value="HTH_WhiA"/>
    <property type="match status" value="1"/>
</dbReference>
<evidence type="ECO:0000259" key="7">
    <source>
        <dbReference type="Pfam" id="PF14527"/>
    </source>
</evidence>
<evidence type="ECO:0000256" key="2">
    <source>
        <dbReference type="ARBA" id="ARBA00023125"/>
    </source>
</evidence>
<dbReference type="Pfam" id="PF10298">
    <property type="entry name" value="WhiA_N"/>
    <property type="match status" value="1"/>
</dbReference>
<gene>
    <name evidence="4 9" type="primary">whiA</name>
    <name evidence="9" type="ORF">G5A66_10135</name>
    <name evidence="8" type="ORF">G5A75_10160</name>
</gene>
<dbReference type="InterPro" id="IPR027434">
    <property type="entry name" value="Homing_endonucl"/>
</dbReference>
<sequence>MSFSSKIKEELAEHFATARHCNLAELSAIVRLSGIFADKKNGGCALRVHMENFGVARKCFTLLRKTFNIGNDIVVRRNMATGNCSYFLYAKGEELLAVRNAMTQSVCCKRAYIRGAFLAAGSVSDPSKSYHFEIVCDKEEQAEHLKDMINSFGMDAKIVKRKKMYVVYLKEGSQIVDILNVMEAHVSLMELENVRIMKEMRNSVNRKVNCETANINKTVSAAVRQLEDIAYIRDTLGFDKLPEGLKDVALTRLTYPEATLKELGRLMENPVGKSGVNHRLRKLSELAEKLRDQ</sequence>
<keyword evidence="10" id="KW-1185">Reference proteome</keyword>
<dbReference type="PANTHER" id="PTHR37307:SF1">
    <property type="entry name" value="CELL DIVISION PROTEIN WHIA-RELATED"/>
    <property type="match status" value="1"/>
</dbReference>
<dbReference type="GO" id="GO:0043937">
    <property type="term" value="P:regulation of sporulation"/>
    <property type="evidence" value="ECO:0007669"/>
    <property type="project" value="InterPro"/>
</dbReference>
<dbReference type="EMBL" id="JAAIUO010000007">
    <property type="protein sequence ID" value="NSK15213.1"/>
    <property type="molecule type" value="Genomic_DNA"/>
</dbReference>
<evidence type="ECO:0000259" key="5">
    <source>
        <dbReference type="Pfam" id="PF02650"/>
    </source>
</evidence>
<evidence type="ECO:0000313" key="11">
    <source>
        <dbReference type="Proteomes" id="UP000701680"/>
    </source>
</evidence>
<reference evidence="10 11" key="1">
    <citation type="journal article" date="2020" name="Cell Host Microbe">
        <title>Functional and Genomic Variation between Human-Derived Isolates of Lachnospiraceae Reveals Inter- and Intra-Species Diversity.</title>
        <authorList>
            <person name="Sorbara M.T."/>
            <person name="Littmann E.R."/>
            <person name="Fontana E."/>
            <person name="Moody T.U."/>
            <person name="Kohout C.E."/>
            <person name="Gjonbalaj M."/>
            <person name="Eaton V."/>
            <person name="Seok R."/>
            <person name="Leiner I.M."/>
            <person name="Pamer E.G."/>
        </authorList>
    </citation>
    <scope>NUCLEOTIDE SEQUENCE [LARGE SCALE GENOMIC DNA]</scope>
    <source>
        <strain evidence="9 10">MSK.17.11</strain>
        <strain evidence="8 11">MSK.17.38</strain>
    </source>
</reference>
<dbReference type="NCBIfam" id="TIGR00647">
    <property type="entry name" value="DNA_bind_WhiA"/>
    <property type="match status" value="1"/>
</dbReference>
<dbReference type="PANTHER" id="PTHR37307">
    <property type="entry name" value="CELL DIVISION PROTEIN WHIA-RELATED"/>
    <property type="match status" value="1"/>
</dbReference>
<keyword evidence="2 4" id="KW-0238">DNA-binding</keyword>
<protein>
    <recommendedName>
        <fullName evidence="4">Probable cell division protein WhiA</fullName>
    </recommendedName>
</protein>
<evidence type="ECO:0000256" key="1">
    <source>
        <dbReference type="ARBA" id="ARBA00022618"/>
    </source>
</evidence>
<evidence type="ECO:0000313" key="9">
    <source>
        <dbReference type="EMBL" id="NVH58986.1"/>
    </source>
</evidence>
<evidence type="ECO:0000313" key="8">
    <source>
        <dbReference type="EMBL" id="NSK15213.1"/>
    </source>
</evidence>